<dbReference type="InterPro" id="IPR022755">
    <property type="entry name" value="Znf_C2H2_jaz"/>
</dbReference>
<gene>
    <name evidence="6" type="ORF">GSLYS_00012639001</name>
</gene>
<keyword evidence="3" id="KW-0862">Zinc</keyword>
<feature type="non-terminal residue" evidence="6">
    <location>
        <position position="254"/>
    </location>
</feature>
<evidence type="ECO:0000256" key="3">
    <source>
        <dbReference type="ARBA" id="ARBA00022833"/>
    </source>
</evidence>
<sequence>AVQRLSILEDDLHAESLLPITSILSNLEFSSDEEFLHISDSEEENAHVNEENFWLSEEAEDRSSSHPPQGHTGGKWRPGEMPKPRRPISGKWKPGHGPGPACRKNILRKQFRTRGSKGDLGKIFYCNVCNSNYSDRNSYSLHFSQPQHKEFAEAKKREKSGQDYLEENERQGEESTEQAANFETQMDKSTAKPRNKNDSCHCPVCDLYFDNANVFSIHCETKLHKDGMLKRGYREFKACDGNVIRIDVQQQTIS</sequence>
<feature type="compositionally biased region" description="Basic and acidic residues" evidence="4">
    <location>
        <begin position="152"/>
        <end position="173"/>
    </location>
</feature>
<evidence type="ECO:0000256" key="1">
    <source>
        <dbReference type="ARBA" id="ARBA00022723"/>
    </source>
</evidence>
<evidence type="ECO:0000256" key="2">
    <source>
        <dbReference type="ARBA" id="ARBA00022771"/>
    </source>
</evidence>
<evidence type="ECO:0000313" key="7">
    <source>
        <dbReference type="Proteomes" id="UP001497497"/>
    </source>
</evidence>
<dbReference type="PROSITE" id="PS00028">
    <property type="entry name" value="ZINC_FINGER_C2H2_1"/>
    <property type="match status" value="1"/>
</dbReference>
<organism evidence="6 7">
    <name type="scientific">Lymnaea stagnalis</name>
    <name type="common">Great pond snail</name>
    <name type="synonym">Helix stagnalis</name>
    <dbReference type="NCBI Taxonomy" id="6523"/>
    <lineage>
        <taxon>Eukaryota</taxon>
        <taxon>Metazoa</taxon>
        <taxon>Spiralia</taxon>
        <taxon>Lophotrochozoa</taxon>
        <taxon>Mollusca</taxon>
        <taxon>Gastropoda</taxon>
        <taxon>Heterobranchia</taxon>
        <taxon>Euthyneura</taxon>
        <taxon>Panpulmonata</taxon>
        <taxon>Hygrophila</taxon>
        <taxon>Lymnaeoidea</taxon>
        <taxon>Lymnaeidae</taxon>
        <taxon>Lymnaea</taxon>
    </lineage>
</organism>
<feature type="domain" description="C2H2-type" evidence="5">
    <location>
        <begin position="126"/>
        <end position="148"/>
    </location>
</feature>
<dbReference type="EMBL" id="CAXITT010000314">
    <property type="protein sequence ID" value="CAL1538818.1"/>
    <property type="molecule type" value="Genomic_DNA"/>
</dbReference>
<feature type="region of interest" description="Disordered" evidence="4">
    <location>
        <begin position="56"/>
        <end position="103"/>
    </location>
</feature>
<accession>A0AAV2I0I3</accession>
<dbReference type="InterPro" id="IPR013087">
    <property type="entry name" value="Znf_C2H2_type"/>
</dbReference>
<name>A0AAV2I0I3_LYMST</name>
<dbReference type="GO" id="GO:0008270">
    <property type="term" value="F:zinc ion binding"/>
    <property type="evidence" value="ECO:0007669"/>
    <property type="project" value="UniProtKB-KW"/>
</dbReference>
<keyword evidence="2" id="KW-0863">Zinc-finger</keyword>
<comment type="caution">
    <text evidence="6">The sequence shown here is derived from an EMBL/GenBank/DDBJ whole genome shotgun (WGS) entry which is preliminary data.</text>
</comment>
<dbReference type="AlphaFoldDB" id="A0AAV2I0I3"/>
<feature type="non-terminal residue" evidence="6">
    <location>
        <position position="1"/>
    </location>
</feature>
<dbReference type="InterPro" id="IPR036236">
    <property type="entry name" value="Znf_C2H2_sf"/>
</dbReference>
<dbReference type="Proteomes" id="UP001497497">
    <property type="component" value="Unassembled WGS sequence"/>
</dbReference>
<feature type="region of interest" description="Disordered" evidence="4">
    <location>
        <begin position="152"/>
        <end position="196"/>
    </location>
</feature>
<keyword evidence="7" id="KW-1185">Reference proteome</keyword>
<keyword evidence="1" id="KW-0479">Metal-binding</keyword>
<evidence type="ECO:0000256" key="4">
    <source>
        <dbReference type="SAM" id="MobiDB-lite"/>
    </source>
</evidence>
<feature type="compositionally biased region" description="Basic and acidic residues" evidence="4">
    <location>
        <begin position="185"/>
        <end position="196"/>
    </location>
</feature>
<dbReference type="Pfam" id="PF12171">
    <property type="entry name" value="zf-C2H2_jaz"/>
    <property type="match status" value="1"/>
</dbReference>
<evidence type="ECO:0000313" key="6">
    <source>
        <dbReference type="EMBL" id="CAL1538818.1"/>
    </source>
</evidence>
<reference evidence="6 7" key="1">
    <citation type="submission" date="2024-04" db="EMBL/GenBank/DDBJ databases">
        <authorList>
            <consortium name="Genoscope - CEA"/>
            <person name="William W."/>
        </authorList>
    </citation>
    <scope>NUCLEOTIDE SEQUENCE [LARGE SCALE GENOMIC DNA]</scope>
</reference>
<dbReference type="SUPFAM" id="SSF57667">
    <property type="entry name" value="beta-beta-alpha zinc fingers"/>
    <property type="match status" value="2"/>
</dbReference>
<protein>
    <recommendedName>
        <fullName evidence="5">C2H2-type domain-containing protein</fullName>
    </recommendedName>
</protein>
<evidence type="ECO:0000259" key="5">
    <source>
        <dbReference type="PROSITE" id="PS00028"/>
    </source>
</evidence>
<proteinExistence type="predicted"/>